<dbReference type="PANTHER" id="PTHR34468:SF2">
    <property type="entry name" value="MICROTUBULE-ASSOCIATED FUTSCH-LIKE PROTEIN"/>
    <property type="match status" value="1"/>
</dbReference>
<dbReference type="OrthoDB" id="1930709at2759"/>
<proteinExistence type="predicted"/>
<accession>R0EWW2</accession>
<feature type="compositionally biased region" description="Basic and acidic residues" evidence="1">
    <location>
        <begin position="334"/>
        <end position="343"/>
    </location>
</feature>
<dbReference type="STRING" id="81985.R0EWW2"/>
<dbReference type="eggNOG" id="ENOG502R2QJ">
    <property type="taxonomic scope" value="Eukaryota"/>
</dbReference>
<feature type="compositionally biased region" description="Polar residues" evidence="1">
    <location>
        <begin position="375"/>
        <end position="385"/>
    </location>
</feature>
<gene>
    <name evidence="2" type="ORF">CARUB_v10026385mg</name>
</gene>
<evidence type="ECO:0000256" key="1">
    <source>
        <dbReference type="SAM" id="MobiDB-lite"/>
    </source>
</evidence>
<name>R0EWW2_9BRAS</name>
<feature type="compositionally biased region" description="Basic and acidic residues" evidence="1">
    <location>
        <begin position="296"/>
        <end position="315"/>
    </location>
</feature>
<feature type="region of interest" description="Disordered" evidence="1">
    <location>
        <begin position="294"/>
        <end position="452"/>
    </location>
</feature>
<organism evidence="2 3">
    <name type="scientific">Capsella rubella</name>
    <dbReference type="NCBI Taxonomy" id="81985"/>
    <lineage>
        <taxon>Eukaryota</taxon>
        <taxon>Viridiplantae</taxon>
        <taxon>Streptophyta</taxon>
        <taxon>Embryophyta</taxon>
        <taxon>Tracheophyta</taxon>
        <taxon>Spermatophyta</taxon>
        <taxon>Magnoliopsida</taxon>
        <taxon>eudicotyledons</taxon>
        <taxon>Gunneridae</taxon>
        <taxon>Pentapetalae</taxon>
        <taxon>rosids</taxon>
        <taxon>malvids</taxon>
        <taxon>Brassicales</taxon>
        <taxon>Brassicaceae</taxon>
        <taxon>Camelineae</taxon>
        <taxon>Capsella</taxon>
    </lineage>
</organism>
<evidence type="ECO:0000313" key="3">
    <source>
        <dbReference type="Proteomes" id="UP000029121"/>
    </source>
</evidence>
<feature type="region of interest" description="Disordered" evidence="1">
    <location>
        <begin position="60"/>
        <end position="137"/>
    </location>
</feature>
<evidence type="ECO:0000313" key="2">
    <source>
        <dbReference type="EMBL" id="EOA13351.1"/>
    </source>
</evidence>
<reference evidence="3" key="1">
    <citation type="journal article" date="2013" name="Nat. Genet.">
        <title>The Capsella rubella genome and the genomic consequences of rapid mating system evolution.</title>
        <authorList>
            <person name="Slotte T."/>
            <person name="Hazzouri K.M."/>
            <person name="Agren J.A."/>
            <person name="Koenig D."/>
            <person name="Maumus F."/>
            <person name="Guo Y.L."/>
            <person name="Steige K."/>
            <person name="Platts A.E."/>
            <person name="Escobar J.S."/>
            <person name="Newman L.K."/>
            <person name="Wang W."/>
            <person name="Mandakova T."/>
            <person name="Vello E."/>
            <person name="Smith L.M."/>
            <person name="Henz S.R."/>
            <person name="Steffen J."/>
            <person name="Takuno S."/>
            <person name="Brandvain Y."/>
            <person name="Coop G."/>
            <person name="Andolfatto P."/>
            <person name="Hu T.T."/>
            <person name="Blanchette M."/>
            <person name="Clark R.M."/>
            <person name="Quesneville H."/>
            <person name="Nordborg M."/>
            <person name="Gaut B.S."/>
            <person name="Lysak M.A."/>
            <person name="Jenkins J."/>
            <person name="Grimwood J."/>
            <person name="Chapman J."/>
            <person name="Prochnik S."/>
            <person name="Shu S."/>
            <person name="Rokhsar D."/>
            <person name="Schmutz J."/>
            <person name="Weigel D."/>
            <person name="Wright S.I."/>
        </authorList>
    </citation>
    <scope>NUCLEOTIDE SEQUENCE [LARGE SCALE GENOMIC DNA]</scope>
    <source>
        <strain evidence="3">cv. Monte Gargano</strain>
    </source>
</reference>
<feature type="compositionally biased region" description="Low complexity" evidence="1">
    <location>
        <begin position="112"/>
        <end position="131"/>
    </location>
</feature>
<dbReference type="KEGG" id="crb:17876188"/>
<dbReference type="PANTHER" id="PTHR34468">
    <property type="entry name" value="MICROTUBULE-ASSOCIATED FUTSCH-LIKE PROTEIN"/>
    <property type="match status" value="1"/>
</dbReference>
<feature type="compositionally biased region" description="Basic and acidic residues" evidence="1">
    <location>
        <begin position="92"/>
        <end position="101"/>
    </location>
</feature>
<feature type="non-terminal residue" evidence="2">
    <location>
        <position position="1"/>
    </location>
</feature>
<keyword evidence="3" id="KW-1185">Reference proteome</keyword>
<sequence length="452" mass="49752">FLIPFSTHSLRKQNNQNVKSFQVLSMERSMEKSVSSAVSGNSINSKLRYPLRSALRSWEGKPPVPDFSASSVPRRGRVASAVSQSTTVLDLSGKKSVDRTKLPPRRLSIPNKSTSNSSVKSVSSSVTSLSETKPRRSGIVARSFNETATPVSSHLRSSVTRRKPEDLSSSTYWLAHIKLAESVAKHSISLGFFKLALHAGCQTLDKMKEELKSYARRNNMDGLADAMKELSELYNISEESKQMQVSDTSSVVVDETAVSLNKDNDVQSSLSTPGNSNITSEVTKDDALRDSAVTETVKEEKTSETVPEESIRSSLDEIIVNQEEVPEVVQGSEEGPRSSKDDVPVVTVVQPVDKKRARKETVPKNNPPSKTKKSLATNSANSRTVPINKDDKSQKKSEKVTKPRTKKVQEEIKKSTKKSTAKEVEATSLKQMKKMENKENTVNVDAAEEIQV</sequence>
<feature type="compositionally biased region" description="Basic and acidic residues" evidence="1">
    <location>
        <begin position="388"/>
        <end position="425"/>
    </location>
</feature>
<dbReference type="Proteomes" id="UP000029121">
    <property type="component" value="Unassembled WGS sequence"/>
</dbReference>
<protein>
    <submittedName>
        <fullName evidence="2">Uncharacterized protein</fullName>
    </submittedName>
</protein>
<dbReference type="EMBL" id="KB870812">
    <property type="protein sequence ID" value="EOA13351.1"/>
    <property type="molecule type" value="Genomic_DNA"/>
</dbReference>
<dbReference type="AlphaFoldDB" id="R0EWW2"/>